<organism evidence="2 3">
    <name type="scientific">Asparagus officinalis</name>
    <name type="common">Garden asparagus</name>
    <dbReference type="NCBI Taxonomy" id="4686"/>
    <lineage>
        <taxon>Eukaryota</taxon>
        <taxon>Viridiplantae</taxon>
        <taxon>Streptophyta</taxon>
        <taxon>Embryophyta</taxon>
        <taxon>Tracheophyta</taxon>
        <taxon>Spermatophyta</taxon>
        <taxon>Magnoliopsida</taxon>
        <taxon>Liliopsida</taxon>
        <taxon>Asparagales</taxon>
        <taxon>Asparagaceae</taxon>
        <taxon>Asparagoideae</taxon>
        <taxon>Asparagus</taxon>
    </lineage>
</organism>
<gene>
    <name evidence="2" type="ORF">A4U43_C04F22220</name>
</gene>
<name>A0A5P1F7S1_ASPOF</name>
<feature type="compositionally biased region" description="Basic and acidic residues" evidence="1">
    <location>
        <begin position="1"/>
        <end position="17"/>
    </location>
</feature>
<dbReference type="EMBL" id="CM007384">
    <property type="protein sequence ID" value="ONK72701.1"/>
    <property type="molecule type" value="Genomic_DNA"/>
</dbReference>
<proteinExistence type="predicted"/>
<evidence type="ECO:0000313" key="3">
    <source>
        <dbReference type="Proteomes" id="UP000243459"/>
    </source>
</evidence>
<evidence type="ECO:0000256" key="1">
    <source>
        <dbReference type="SAM" id="MobiDB-lite"/>
    </source>
</evidence>
<feature type="region of interest" description="Disordered" evidence="1">
    <location>
        <begin position="1"/>
        <end position="29"/>
    </location>
</feature>
<sequence length="85" mass="9178">MAPKTAVDRSKSKDKKVAGSSHEPGILPSFLVTYPSTPLPQRGDLGVEGTQTTTIHPRYYALESIPLFGERGLEEVDLLSDPSVP</sequence>
<dbReference type="AlphaFoldDB" id="A0A5P1F7S1"/>
<evidence type="ECO:0000313" key="2">
    <source>
        <dbReference type="EMBL" id="ONK72701.1"/>
    </source>
</evidence>
<dbReference type="Proteomes" id="UP000243459">
    <property type="component" value="Chromosome 4"/>
</dbReference>
<accession>A0A5P1F7S1</accession>
<protein>
    <submittedName>
        <fullName evidence="2">Uncharacterized protein</fullName>
    </submittedName>
</protein>
<reference evidence="3" key="1">
    <citation type="journal article" date="2017" name="Nat. Commun.">
        <title>The asparagus genome sheds light on the origin and evolution of a young Y chromosome.</title>
        <authorList>
            <person name="Harkess A."/>
            <person name="Zhou J."/>
            <person name="Xu C."/>
            <person name="Bowers J.E."/>
            <person name="Van der Hulst R."/>
            <person name="Ayyampalayam S."/>
            <person name="Mercati F."/>
            <person name="Riccardi P."/>
            <person name="McKain M.R."/>
            <person name="Kakrana A."/>
            <person name="Tang H."/>
            <person name="Ray J."/>
            <person name="Groenendijk J."/>
            <person name="Arikit S."/>
            <person name="Mathioni S.M."/>
            <person name="Nakano M."/>
            <person name="Shan H."/>
            <person name="Telgmann-Rauber A."/>
            <person name="Kanno A."/>
            <person name="Yue Z."/>
            <person name="Chen H."/>
            <person name="Li W."/>
            <person name="Chen Y."/>
            <person name="Xu X."/>
            <person name="Zhang Y."/>
            <person name="Luo S."/>
            <person name="Chen H."/>
            <person name="Gao J."/>
            <person name="Mao Z."/>
            <person name="Pires J.C."/>
            <person name="Luo M."/>
            <person name="Kudrna D."/>
            <person name="Wing R.A."/>
            <person name="Meyers B.C."/>
            <person name="Yi K."/>
            <person name="Kong H."/>
            <person name="Lavrijsen P."/>
            <person name="Sunseri F."/>
            <person name="Falavigna A."/>
            <person name="Ye Y."/>
            <person name="Leebens-Mack J.H."/>
            <person name="Chen G."/>
        </authorList>
    </citation>
    <scope>NUCLEOTIDE SEQUENCE [LARGE SCALE GENOMIC DNA]</scope>
    <source>
        <strain evidence="3">cv. DH0086</strain>
    </source>
</reference>
<dbReference type="Gramene" id="ONK72701">
    <property type="protein sequence ID" value="ONK72701"/>
    <property type="gene ID" value="A4U43_C04F22220"/>
</dbReference>
<keyword evidence="3" id="KW-1185">Reference proteome</keyword>